<evidence type="ECO:0000256" key="2">
    <source>
        <dbReference type="SAM" id="SignalP"/>
    </source>
</evidence>
<feature type="domain" description="Fibronectin type-III" evidence="3">
    <location>
        <begin position="208"/>
        <end position="303"/>
    </location>
</feature>
<protein>
    <recommendedName>
        <fullName evidence="3">Fibronectin type-III domain-containing protein</fullName>
    </recommendedName>
</protein>
<organism evidence="4 5">
    <name type="scientific">Molorchus minor</name>
    <dbReference type="NCBI Taxonomy" id="1323400"/>
    <lineage>
        <taxon>Eukaryota</taxon>
        <taxon>Metazoa</taxon>
        <taxon>Ecdysozoa</taxon>
        <taxon>Arthropoda</taxon>
        <taxon>Hexapoda</taxon>
        <taxon>Insecta</taxon>
        <taxon>Pterygota</taxon>
        <taxon>Neoptera</taxon>
        <taxon>Endopterygota</taxon>
        <taxon>Coleoptera</taxon>
        <taxon>Polyphaga</taxon>
        <taxon>Cucujiformia</taxon>
        <taxon>Chrysomeloidea</taxon>
        <taxon>Cerambycidae</taxon>
        <taxon>Lamiinae</taxon>
        <taxon>Monochamini</taxon>
        <taxon>Molorchus</taxon>
    </lineage>
</organism>
<dbReference type="Gene3D" id="2.60.40.10">
    <property type="entry name" value="Immunoglobulins"/>
    <property type="match status" value="2"/>
</dbReference>
<dbReference type="PANTHER" id="PTHR46708:SF11">
    <property type="entry name" value="RECEPTOR-TYPE TYROSINE-PROTEIN PHOSPHATASE ETA-LIKE"/>
    <property type="match status" value="1"/>
</dbReference>
<keyword evidence="2" id="KW-0732">Signal</keyword>
<name>A0ABQ9K3D6_9CUCU</name>
<dbReference type="InterPro" id="IPR003961">
    <property type="entry name" value="FN3_dom"/>
</dbReference>
<keyword evidence="5" id="KW-1185">Reference proteome</keyword>
<evidence type="ECO:0000313" key="5">
    <source>
        <dbReference type="Proteomes" id="UP001162164"/>
    </source>
</evidence>
<keyword evidence="1" id="KW-0677">Repeat</keyword>
<evidence type="ECO:0000313" key="4">
    <source>
        <dbReference type="EMBL" id="KAJ8985128.1"/>
    </source>
</evidence>
<comment type="caution">
    <text evidence="4">The sequence shown here is derived from an EMBL/GenBank/DDBJ whole genome shotgun (WGS) entry which is preliminary data.</text>
</comment>
<accession>A0ABQ9K3D6</accession>
<dbReference type="CDD" id="cd00063">
    <property type="entry name" value="FN3"/>
    <property type="match status" value="1"/>
</dbReference>
<proteinExistence type="predicted"/>
<dbReference type="SMART" id="SM00060">
    <property type="entry name" value="FN3"/>
    <property type="match status" value="3"/>
</dbReference>
<dbReference type="SUPFAM" id="SSF49265">
    <property type="entry name" value="Fibronectin type III"/>
    <property type="match status" value="2"/>
</dbReference>
<dbReference type="Proteomes" id="UP001162164">
    <property type="component" value="Unassembled WGS sequence"/>
</dbReference>
<feature type="signal peptide" evidence="2">
    <location>
        <begin position="1"/>
        <end position="20"/>
    </location>
</feature>
<evidence type="ECO:0000259" key="3">
    <source>
        <dbReference type="PROSITE" id="PS50853"/>
    </source>
</evidence>
<reference evidence="4" key="1">
    <citation type="journal article" date="2023" name="Insect Mol. Biol.">
        <title>Genome sequencing provides insights into the evolution of gene families encoding plant cell wall-degrading enzymes in longhorned beetles.</title>
        <authorList>
            <person name="Shin N.R."/>
            <person name="Okamura Y."/>
            <person name="Kirsch R."/>
            <person name="Pauchet Y."/>
        </authorList>
    </citation>
    <scope>NUCLEOTIDE SEQUENCE</scope>
    <source>
        <strain evidence="4">MMC_N1</strain>
    </source>
</reference>
<dbReference type="PROSITE" id="PS50853">
    <property type="entry name" value="FN3"/>
    <property type="match status" value="2"/>
</dbReference>
<dbReference type="InterPro" id="IPR036116">
    <property type="entry name" value="FN3_sf"/>
</dbReference>
<sequence>MSRSFTYSLVLVSCAAVIIAQTCRPTNVQNLQLLNNAVLTWEPADNENCSIVFYVVYAHSDGDIDHSYSVTDPSLNVSSLPLCQSIRFTVVAVSSDNINGPDTLLFDRMPLPSNANLSVAFVMVSEDQRGVHLQWTMDSYWSACADRFRVIIDDEDDDTVVDIYTRDYFSNITSLIPCTHYTFGVVALYNIVEEGPVTVVSLQTLERRMRAPVLESINLGTTSVDLTWRLQSVQENRCNVIELDVDASSFNVTQPIEDTPDREPISLTINGLQPGSLYLLNVTAVNSAGPSIPTLLGIQTLDN</sequence>
<evidence type="ECO:0000256" key="1">
    <source>
        <dbReference type="ARBA" id="ARBA00022737"/>
    </source>
</evidence>
<dbReference type="InterPro" id="IPR050991">
    <property type="entry name" value="ECM_Regulatory_Proteins"/>
</dbReference>
<feature type="domain" description="Fibronectin type-III" evidence="3">
    <location>
        <begin position="24"/>
        <end position="113"/>
    </location>
</feature>
<dbReference type="InterPro" id="IPR013783">
    <property type="entry name" value="Ig-like_fold"/>
</dbReference>
<gene>
    <name evidence="4" type="ORF">NQ317_012779</name>
</gene>
<dbReference type="PANTHER" id="PTHR46708">
    <property type="entry name" value="TENASCIN"/>
    <property type="match status" value="1"/>
</dbReference>
<feature type="chain" id="PRO_5045278704" description="Fibronectin type-III domain-containing protein" evidence="2">
    <location>
        <begin position="21"/>
        <end position="303"/>
    </location>
</feature>
<dbReference type="EMBL" id="JAPWTJ010000019">
    <property type="protein sequence ID" value="KAJ8985128.1"/>
    <property type="molecule type" value="Genomic_DNA"/>
</dbReference>